<dbReference type="RefSeq" id="WP_130609714.1">
    <property type="nucleotide sequence ID" value="NZ_SGIU01000001.1"/>
</dbReference>
<dbReference type="Proteomes" id="UP000291981">
    <property type="component" value="Unassembled WGS sequence"/>
</dbReference>
<evidence type="ECO:0000313" key="2">
    <source>
        <dbReference type="Proteomes" id="UP000291981"/>
    </source>
</evidence>
<protein>
    <submittedName>
        <fullName evidence="1">Uncharacterized protein</fullName>
    </submittedName>
</protein>
<proteinExistence type="predicted"/>
<evidence type="ECO:0000313" key="1">
    <source>
        <dbReference type="EMBL" id="TAI48876.1"/>
    </source>
</evidence>
<gene>
    <name evidence="1" type="ORF">EW142_03505</name>
</gene>
<keyword evidence="2" id="KW-1185">Reference proteome</keyword>
<organism evidence="1 2">
    <name type="scientific">Flagellimonas allohymeniacidonis</name>
    <dbReference type="NCBI Taxonomy" id="2517819"/>
    <lineage>
        <taxon>Bacteria</taxon>
        <taxon>Pseudomonadati</taxon>
        <taxon>Bacteroidota</taxon>
        <taxon>Flavobacteriia</taxon>
        <taxon>Flavobacteriales</taxon>
        <taxon>Flavobacteriaceae</taxon>
        <taxon>Flagellimonas</taxon>
    </lineage>
</organism>
<comment type="caution">
    <text evidence="1">The sequence shown here is derived from an EMBL/GenBank/DDBJ whole genome shotgun (WGS) entry which is preliminary data.</text>
</comment>
<dbReference type="AlphaFoldDB" id="A0A4Q8QKV7"/>
<accession>A0A4Q8QKV7</accession>
<name>A0A4Q8QKV7_9FLAO</name>
<dbReference type="EMBL" id="SGIU01000001">
    <property type="protein sequence ID" value="TAI48876.1"/>
    <property type="molecule type" value="Genomic_DNA"/>
</dbReference>
<sequence>MKTSFTLYKKGLAVSVDVFVHNKKICIRTNSNSGEHLTHIANDSEADLLKALEAKSWLKRLFSPKKQENLSAKHRILELMAEKFTTVDKDPTPEIDAFLKHHQIQHSNSYWPDSDRF</sequence>
<reference evidence="1 2" key="1">
    <citation type="submission" date="2019-02" db="EMBL/GenBank/DDBJ databases">
        <title>Draft genome sequence of Muricauda sp. 176CP4-71.</title>
        <authorList>
            <person name="Park J.-S."/>
        </authorList>
    </citation>
    <scope>NUCLEOTIDE SEQUENCE [LARGE SCALE GENOMIC DNA]</scope>
    <source>
        <strain evidence="1 2">176CP4-71</strain>
    </source>
</reference>
<dbReference type="OrthoDB" id="1447875at2"/>